<evidence type="ECO:0000256" key="1">
    <source>
        <dbReference type="SAM" id="MobiDB-lite"/>
    </source>
</evidence>
<evidence type="ECO:0000313" key="5">
    <source>
        <dbReference type="EMBL" id="HJA08287.1"/>
    </source>
</evidence>
<gene>
    <name evidence="5" type="ORF">H9962_03740</name>
</gene>
<dbReference type="PANTHER" id="PTHR41542:SF1">
    <property type="entry name" value="BLL5807 PROTEIN"/>
    <property type="match status" value="1"/>
</dbReference>
<dbReference type="PANTHER" id="PTHR41542">
    <property type="entry name" value="BLL5807 PROTEIN"/>
    <property type="match status" value="1"/>
</dbReference>
<protein>
    <submittedName>
        <fullName evidence="5">39S ribosomal protein L45</fullName>
    </submittedName>
</protein>
<feature type="region of interest" description="Disordered" evidence="1">
    <location>
        <begin position="133"/>
        <end position="153"/>
    </location>
</feature>
<evidence type="ECO:0000256" key="2">
    <source>
        <dbReference type="SAM" id="Phobius"/>
    </source>
</evidence>
<organism evidence="5 6">
    <name type="scientific">Candidatus Mailhella merdigallinarum</name>
    <dbReference type="NCBI Taxonomy" id="2838658"/>
    <lineage>
        <taxon>Bacteria</taxon>
        <taxon>Pseudomonadati</taxon>
        <taxon>Thermodesulfobacteriota</taxon>
        <taxon>Desulfovibrionia</taxon>
        <taxon>Desulfovibrionales</taxon>
        <taxon>Desulfovibrionaceae</taxon>
        <taxon>Mailhella</taxon>
    </lineage>
</organism>
<name>A0A9D2HBN2_9BACT</name>
<dbReference type="InterPro" id="IPR007379">
    <property type="entry name" value="Tim44-like_dom"/>
</dbReference>
<feature type="region of interest" description="Disordered" evidence="1">
    <location>
        <begin position="30"/>
        <end position="71"/>
    </location>
</feature>
<proteinExistence type="predicted"/>
<keyword evidence="2" id="KW-0472">Membrane</keyword>
<feature type="domain" description="Tim44-like" evidence="4">
    <location>
        <begin position="172"/>
        <end position="311"/>
    </location>
</feature>
<dbReference type="EMBL" id="DXAN01000007">
    <property type="protein sequence ID" value="HJA08287.1"/>
    <property type="molecule type" value="Genomic_DNA"/>
</dbReference>
<feature type="chain" id="PRO_5039271540" evidence="3">
    <location>
        <begin position="28"/>
        <end position="313"/>
    </location>
</feature>
<keyword evidence="2" id="KW-1133">Transmembrane helix</keyword>
<feature type="compositionally biased region" description="Polar residues" evidence="1">
    <location>
        <begin position="54"/>
        <end position="69"/>
    </location>
</feature>
<keyword evidence="3" id="KW-0732">Signal</keyword>
<feature type="transmembrane region" description="Helical" evidence="2">
    <location>
        <begin position="104"/>
        <end position="124"/>
    </location>
</feature>
<dbReference type="Pfam" id="PF04280">
    <property type="entry name" value="Tim44"/>
    <property type="match status" value="1"/>
</dbReference>
<dbReference type="Proteomes" id="UP000824225">
    <property type="component" value="Unassembled WGS sequence"/>
</dbReference>
<keyword evidence="5" id="KW-0687">Ribonucleoprotein</keyword>
<evidence type="ECO:0000259" key="4">
    <source>
        <dbReference type="SMART" id="SM00978"/>
    </source>
</evidence>
<reference evidence="5" key="2">
    <citation type="submission" date="2021-04" db="EMBL/GenBank/DDBJ databases">
        <authorList>
            <person name="Gilroy R."/>
        </authorList>
    </citation>
    <scope>NUCLEOTIDE SEQUENCE</scope>
    <source>
        <strain evidence="5">CHK186-16707</strain>
    </source>
</reference>
<feature type="signal peptide" evidence="3">
    <location>
        <begin position="1"/>
        <end position="27"/>
    </location>
</feature>
<keyword evidence="5" id="KW-0689">Ribosomal protein</keyword>
<keyword evidence="2" id="KW-0812">Transmembrane</keyword>
<comment type="caution">
    <text evidence="5">The sequence shown here is derived from an EMBL/GenBank/DDBJ whole genome shotgun (WGS) entry which is preliminary data.</text>
</comment>
<reference evidence="5" key="1">
    <citation type="journal article" date="2021" name="PeerJ">
        <title>Extensive microbial diversity within the chicken gut microbiome revealed by metagenomics and culture.</title>
        <authorList>
            <person name="Gilroy R."/>
            <person name="Ravi A."/>
            <person name="Getino M."/>
            <person name="Pursley I."/>
            <person name="Horton D.L."/>
            <person name="Alikhan N.F."/>
            <person name="Baker D."/>
            <person name="Gharbi K."/>
            <person name="Hall N."/>
            <person name="Watson M."/>
            <person name="Adriaenssens E.M."/>
            <person name="Foster-Nyarko E."/>
            <person name="Jarju S."/>
            <person name="Secka A."/>
            <person name="Antonio M."/>
            <person name="Oren A."/>
            <person name="Chaudhuri R.R."/>
            <person name="La Ragione R."/>
            <person name="Hildebrand F."/>
            <person name="Pallen M.J."/>
        </authorList>
    </citation>
    <scope>NUCLEOTIDE SEQUENCE</scope>
    <source>
        <strain evidence="5">CHK186-16707</strain>
    </source>
</reference>
<dbReference type="GO" id="GO:0005840">
    <property type="term" value="C:ribosome"/>
    <property type="evidence" value="ECO:0007669"/>
    <property type="project" value="UniProtKB-KW"/>
</dbReference>
<dbReference type="SUPFAM" id="SSF54427">
    <property type="entry name" value="NTF2-like"/>
    <property type="match status" value="1"/>
</dbReference>
<dbReference type="InterPro" id="IPR032710">
    <property type="entry name" value="NTF2-like_dom_sf"/>
</dbReference>
<evidence type="ECO:0000313" key="6">
    <source>
        <dbReference type="Proteomes" id="UP000824225"/>
    </source>
</evidence>
<evidence type="ECO:0000256" key="3">
    <source>
        <dbReference type="SAM" id="SignalP"/>
    </source>
</evidence>
<sequence>MKKWKVLAVAAACLAAFALTTPPDADAARLGGGRSFGGSSSMSRPAPMPRTPSGSTFQQQPGSTLNRQATAGAATASRFGGMGGLFGGLLAGSLLGSLFMGHGFAGGGGLLDIVIIGLVIYVVVRFLRRRRDTSPDAQNPYAGRTDAGYGNPTYGNTGRPHAGAGSAWDNLRSAGAAATRNYDEPQSDAIPADFDREEFLRGAKMAYVRMQESWDKRDLDDIAQFATSAVLDVLRTQLAEEPTPTTTELLMVNASLMEVRNEGDKQRAAVFFDVLMREDPRAAQPEQVREVWHFVRPLDGSESWRLDGIQQVA</sequence>
<dbReference type="SMART" id="SM00978">
    <property type="entry name" value="Tim44"/>
    <property type="match status" value="1"/>
</dbReference>
<dbReference type="AlphaFoldDB" id="A0A9D2HBN2"/>
<dbReference type="Gene3D" id="3.10.450.240">
    <property type="match status" value="1"/>
</dbReference>
<accession>A0A9D2HBN2</accession>